<reference evidence="3" key="1">
    <citation type="submission" date="2011-02" db="EMBL/GenBank/DDBJ databases">
        <title>Complete sequence of Spirochaeta sp. Buddy.</title>
        <authorList>
            <person name="Lucas S."/>
            <person name="Copeland A."/>
            <person name="Lapidus A."/>
            <person name="Cheng J.-F."/>
            <person name="Goodwin L."/>
            <person name="Pitluck S."/>
            <person name="Zeytun A."/>
            <person name="Detter J.C."/>
            <person name="Han C."/>
            <person name="Tapia R."/>
            <person name="Land M."/>
            <person name="Hauser L."/>
            <person name="Kyrpides N."/>
            <person name="Ivanova N."/>
            <person name="Mikhailova N."/>
            <person name="Pagani I."/>
            <person name="Ritalahti K.M."/>
            <person name="Loeffler F.E."/>
            <person name="Woyke T."/>
        </authorList>
    </citation>
    <scope>NUCLEOTIDE SEQUENCE [LARGE SCALE GENOMIC DNA]</scope>
    <source>
        <strain evidence="3">ATCC BAA-1886 / DSM 22777 / Buddy</strain>
    </source>
</reference>
<name>F0RZ74_SPHGB</name>
<proteinExistence type="predicted"/>
<dbReference type="HOGENOM" id="CLU_1785653_0_0_12"/>
<dbReference type="InterPro" id="IPR015797">
    <property type="entry name" value="NUDIX_hydrolase-like_dom_sf"/>
</dbReference>
<sequence>MKRLHPYHGAGIIFWTQTERGERSILMGKRNMRPQNHRWSFPGGGWEPRDGRMRDGKVNYQAAAIRESKEEMGMQVDKPDRLALVWTLHLPYFHYNVFGYYVKTRIKPPFVDEFSEYTWCTLDSLPKPMVVFVPSQVRQLKKVRSPLP</sequence>
<dbReference type="EMBL" id="CP002541">
    <property type="protein sequence ID" value="ADY13355.1"/>
    <property type="molecule type" value="Genomic_DNA"/>
</dbReference>
<evidence type="ECO:0000259" key="1">
    <source>
        <dbReference type="PROSITE" id="PS51462"/>
    </source>
</evidence>
<dbReference type="OrthoDB" id="9800077at2"/>
<evidence type="ECO:0000313" key="3">
    <source>
        <dbReference type="Proteomes" id="UP000008466"/>
    </source>
</evidence>
<dbReference type="Proteomes" id="UP000008466">
    <property type="component" value="Chromosome"/>
</dbReference>
<gene>
    <name evidence="2" type="ordered locus">SpiBuddy_1530</name>
</gene>
<dbReference type="PROSITE" id="PS51462">
    <property type="entry name" value="NUDIX"/>
    <property type="match status" value="1"/>
</dbReference>
<dbReference type="InterPro" id="IPR000086">
    <property type="entry name" value="NUDIX_hydrolase_dom"/>
</dbReference>
<protein>
    <submittedName>
        <fullName evidence="2">NUDIX hydrolase</fullName>
    </submittedName>
</protein>
<accession>F0RZ74</accession>
<dbReference type="Pfam" id="PF00293">
    <property type="entry name" value="NUDIX"/>
    <property type="match status" value="1"/>
</dbReference>
<dbReference type="CDD" id="cd02883">
    <property type="entry name" value="NUDIX_Hydrolase"/>
    <property type="match status" value="1"/>
</dbReference>
<dbReference type="KEGG" id="sbu:SpiBuddy_1530"/>
<feature type="domain" description="Nudix hydrolase" evidence="1">
    <location>
        <begin position="5"/>
        <end position="142"/>
    </location>
</feature>
<dbReference type="Gene3D" id="3.90.79.10">
    <property type="entry name" value="Nucleoside Triphosphate Pyrophosphohydrolase"/>
    <property type="match status" value="1"/>
</dbReference>
<dbReference type="GO" id="GO:0016787">
    <property type="term" value="F:hydrolase activity"/>
    <property type="evidence" value="ECO:0007669"/>
    <property type="project" value="UniProtKB-KW"/>
</dbReference>
<dbReference type="AlphaFoldDB" id="F0RZ74"/>
<keyword evidence="3" id="KW-1185">Reference proteome</keyword>
<dbReference type="SUPFAM" id="SSF55811">
    <property type="entry name" value="Nudix"/>
    <property type="match status" value="1"/>
</dbReference>
<dbReference type="RefSeq" id="WP_013607205.1">
    <property type="nucleotide sequence ID" value="NC_015152.1"/>
</dbReference>
<evidence type="ECO:0000313" key="2">
    <source>
        <dbReference type="EMBL" id="ADY13355.1"/>
    </source>
</evidence>
<keyword evidence="2" id="KW-0378">Hydrolase</keyword>
<dbReference type="eggNOG" id="COG1051">
    <property type="taxonomic scope" value="Bacteria"/>
</dbReference>
<organism evidence="2 3">
    <name type="scientific">Sphaerochaeta globosa (strain ATCC BAA-1886 / DSM 22777 / Buddy)</name>
    <name type="common">Spirochaeta sp. (strain Buddy)</name>
    <dbReference type="NCBI Taxonomy" id="158189"/>
    <lineage>
        <taxon>Bacteria</taxon>
        <taxon>Pseudomonadati</taxon>
        <taxon>Spirochaetota</taxon>
        <taxon>Spirochaetia</taxon>
        <taxon>Spirochaetales</taxon>
        <taxon>Sphaerochaetaceae</taxon>
        <taxon>Sphaerochaeta</taxon>
    </lineage>
</organism>